<name>A0A8U0HPA8_9EURY</name>
<dbReference type="Pfam" id="PF24430">
    <property type="entry name" value="DUF7553"/>
    <property type="match status" value="1"/>
</dbReference>
<dbReference type="EMBL" id="CP096659">
    <property type="protein sequence ID" value="UPV72790.1"/>
    <property type="molecule type" value="Genomic_DNA"/>
</dbReference>
<dbReference type="GeneID" id="72185439"/>
<dbReference type="Proteomes" id="UP000830729">
    <property type="component" value="Chromosome"/>
</dbReference>
<gene>
    <name evidence="1" type="ORF">M0R89_09530</name>
</gene>
<organism evidence="1 2">
    <name type="scientific">Halorussus limi</name>
    <dbReference type="NCBI Taxonomy" id="2938695"/>
    <lineage>
        <taxon>Archaea</taxon>
        <taxon>Methanobacteriati</taxon>
        <taxon>Methanobacteriota</taxon>
        <taxon>Stenosarchaea group</taxon>
        <taxon>Halobacteria</taxon>
        <taxon>Halobacteriales</taxon>
        <taxon>Haladaptataceae</taxon>
        <taxon>Halorussus</taxon>
    </lineage>
</organism>
<dbReference type="RefSeq" id="WP_248648849.1">
    <property type="nucleotide sequence ID" value="NZ_CP096659.1"/>
</dbReference>
<accession>A0A8U0HPA8</accession>
<evidence type="ECO:0000313" key="1">
    <source>
        <dbReference type="EMBL" id="UPV72790.1"/>
    </source>
</evidence>
<evidence type="ECO:0000313" key="2">
    <source>
        <dbReference type="Proteomes" id="UP000830729"/>
    </source>
</evidence>
<proteinExistence type="predicted"/>
<keyword evidence="2" id="KW-1185">Reference proteome</keyword>
<reference evidence="1 2" key="1">
    <citation type="submission" date="2022-04" db="EMBL/GenBank/DDBJ databases">
        <title>Diverse halophilic archaea isolated from saline environments.</title>
        <authorList>
            <person name="Cui H.-L."/>
        </authorList>
    </citation>
    <scope>NUCLEOTIDE SEQUENCE [LARGE SCALE GENOMIC DNA]</scope>
    <source>
        <strain evidence="1 2">XZYJT49</strain>
    </source>
</reference>
<dbReference type="InterPro" id="IPR055975">
    <property type="entry name" value="DUF7553"/>
</dbReference>
<sequence>MAELDAIHEEIRRIREDTDADRGVRLTLDSIEESLGAMESGEDPPYPDRIKELRAEIDRLSDDADPEVAAELDRLQEQVREYEREQL</sequence>
<dbReference type="KEGG" id="halx:M0R89_09530"/>
<dbReference type="AlphaFoldDB" id="A0A8U0HPA8"/>
<protein>
    <submittedName>
        <fullName evidence="1">Uncharacterized protein</fullName>
    </submittedName>
</protein>